<dbReference type="AlphaFoldDB" id="R7QMI6"/>
<accession>R7QMI6</accession>
<evidence type="ECO:0000256" key="2">
    <source>
        <dbReference type="ARBA" id="ARBA00022679"/>
    </source>
</evidence>
<dbReference type="EMBL" id="HG001949">
    <property type="protein sequence ID" value="CDF38590.1"/>
    <property type="molecule type" value="Genomic_DNA"/>
</dbReference>
<keyword evidence="5" id="KW-1185">Reference proteome</keyword>
<evidence type="ECO:0000256" key="3">
    <source>
        <dbReference type="SAM" id="MobiDB-lite"/>
    </source>
</evidence>
<evidence type="ECO:0000313" key="5">
    <source>
        <dbReference type="Proteomes" id="UP000012073"/>
    </source>
</evidence>
<dbReference type="InterPro" id="IPR002516">
    <property type="entry name" value="Glyco_trans_11"/>
</dbReference>
<dbReference type="RefSeq" id="XP_005718495.1">
    <property type="nucleotide sequence ID" value="XM_005718438.1"/>
</dbReference>
<gene>
    <name evidence="4" type="ORF">CHC_T00006403001</name>
</gene>
<dbReference type="CDD" id="cd11301">
    <property type="entry name" value="Fut1_Fut2_like"/>
    <property type="match status" value="1"/>
</dbReference>
<dbReference type="OrthoDB" id="3226at2759"/>
<proteinExistence type="predicted"/>
<dbReference type="GO" id="GO:0005975">
    <property type="term" value="P:carbohydrate metabolic process"/>
    <property type="evidence" value="ECO:0007669"/>
    <property type="project" value="InterPro"/>
</dbReference>
<keyword evidence="2" id="KW-0808">Transferase</keyword>
<dbReference type="Proteomes" id="UP000012073">
    <property type="component" value="Unassembled WGS sequence"/>
</dbReference>
<keyword evidence="1" id="KW-0328">Glycosyltransferase</keyword>
<sequence length="567" mass="62481">MDNTTLLTKRSRPDAPAVLDPRSKRHQSSSPSAHHVAELCALLLEKVGVNVSATTDVHALNKIISAEYSPRVVELLHSIASTAPKSHPLDAASDLTETSDEEDFDAVVPFDALLPTRPPRTRTLKSDAVVPASPVHTVPSLAPRPIVVHPPTPAAPKVLPSAPPTTAAAYKKETEIAISRIFDLGKTASVLNPHIPATAPYHGPSVVTMTGFGELGRFGNQLMQYMFLKCYAENNAISEIQVPAWVGAGLFGLTDRPVQRALPAVVEFKGTLANSTFTDDFIDYVKNSRTGTHVAELTPDSLDGPNLDSPRNVDIWGWFQWHTSYFANFKPLIQRTFAPVPALKAHCEFVFENNLRFRNGVKHTVVGLHLRLGDYQNIAASSFGYCAPTTWYLEWLEKIWPTLDNPILFVASDDLGSVLRDFAAYNPVTADDIGLQVPSDMKHLKAGFFPDWWSLTQCDVLAISNSTFSFSACMMNQQPGARFYRAHFKDRIIPVDPWNADVIVHRDMRKAGFSAALETLQVVYNTQGSSGLARNLLYELPYYGIRAAVMKAVLWRQANRNAVRAVA</sequence>
<dbReference type="GO" id="GO:0008107">
    <property type="term" value="F:galactoside 2-alpha-L-fucosyltransferase activity"/>
    <property type="evidence" value="ECO:0007669"/>
    <property type="project" value="InterPro"/>
</dbReference>
<dbReference type="PANTHER" id="PTHR11927:SF9">
    <property type="entry name" value="L-FUCOSYLTRANSFERASE"/>
    <property type="match status" value="1"/>
</dbReference>
<dbReference type="Gene3D" id="3.40.50.11350">
    <property type="match status" value="1"/>
</dbReference>
<dbReference type="GeneID" id="17326214"/>
<dbReference type="PANTHER" id="PTHR11927">
    <property type="entry name" value="GALACTOSIDE 2-L-FUCOSYLTRANSFERASE"/>
    <property type="match status" value="1"/>
</dbReference>
<feature type="region of interest" description="Disordered" evidence="3">
    <location>
        <begin position="1"/>
        <end position="32"/>
    </location>
</feature>
<evidence type="ECO:0000313" key="4">
    <source>
        <dbReference type="EMBL" id="CDF38590.1"/>
    </source>
</evidence>
<dbReference type="GO" id="GO:0016020">
    <property type="term" value="C:membrane"/>
    <property type="evidence" value="ECO:0007669"/>
    <property type="project" value="InterPro"/>
</dbReference>
<evidence type="ECO:0000256" key="1">
    <source>
        <dbReference type="ARBA" id="ARBA00022676"/>
    </source>
</evidence>
<organism evidence="4 5">
    <name type="scientific">Chondrus crispus</name>
    <name type="common">Carrageen Irish moss</name>
    <name type="synonym">Polymorpha crispa</name>
    <dbReference type="NCBI Taxonomy" id="2769"/>
    <lineage>
        <taxon>Eukaryota</taxon>
        <taxon>Rhodophyta</taxon>
        <taxon>Florideophyceae</taxon>
        <taxon>Rhodymeniophycidae</taxon>
        <taxon>Gigartinales</taxon>
        <taxon>Gigartinaceae</taxon>
        <taxon>Chondrus</taxon>
    </lineage>
</organism>
<dbReference type="Gramene" id="CDF38590">
    <property type="protein sequence ID" value="CDF38590"/>
    <property type="gene ID" value="CHC_T00006403001"/>
</dbReference>
<protein>
    <submittedName>
        <fullName evidence="4">Uncharacterized protein</fullName>
    </submittedName>
</protein>
<dbReference type="OMA" id="NVDVWGW"/>
<name>R7QMI6_CHOCR</name>
<reference evidence="5" key="1">
    <citation type="journal article" date="2013" name="Proc. Natl. Acad. Sci. U.S.A.">
        <title>Genome structure and metabolic features in the red seaweed Chondrus crispus shed light on evolution of the Archaeplastida.</title>
        <authorList>
            <person name="Collen J."/>
            <person name="Porcel B."/>
            <person name="Carre W."/>
            <person name="Ball S.G."/>
            <person name="Chaparro C."/>
            <person name="Tonon T."/>
            <person name="Barbeyron T."/>
            <person name="Michel G."/>
            <person name="Noel B."/>
            <person name="Valentin K."/>
            <person name="Elias M."/>
            <person name="Artiguenave F."/>
            <person name="Arun A."/>
            <person name="Aury J.M."/>
            <person name="Barbosa-Neto J.F."/>
            <person name="Bothwell J.H."/>
            <person name="Bouget F.Y."/>
            <person name="Brillet L."/>
            <person name="Cabello-Hurtado F."/>
            <person name="Capella-Gutierrez S."/>
            <person name="Charrier B."/>
            <person name="Cladiere L."/>
            <person name="Cock J.M."/>
            <person name="Coelho S.M."/>
            <person name="Colleoni C."/>
            <person name="Czjzek M."/>
            <person name="Da Silva C."/>
            <person name="Delage L."/>
            <person name="Denoeud F."/>
            <person name="Deschamps P."/>
            <person name="Dittami S.M."/>
            <person name="Gabaldon T."/>
            <person name="Gachon C.M."/>
            <person name="Groisillier A."/>
            <person name="Herve C."/>
            <person name="Jabbari K."/>
            <person name="Katinka M."/>
            <person name="Kloareg B."/>
            <person name="Kowalczyk N."/>
            <person name="Labadie K."/>
            <person name="Leblanc C."/>
            <person name="Lopez P.J."/>
            <person name="McLachlan D.H."/>
            <person name="Meslet-Cladiere L."/>
            <person name="Moustafa A."/>
            <person name="Nehr Z."/>
            <person name="Nyvall Collen P."/>
            <person name="Panaud O."/>
            <person name="Partensky F."/>
            <person name="Poulain J."/>
            <person name="Rensing S.A."/>
            <person name="Rousvoal S."/>
            <person name="Samson G."/>
            <person name="Symeonidi A."/>
            <person name="Weissenbach J."/>
            <person name="Zambounis A."/>
            <person name="Wincker P."/>
            <person name="Boyen C."/>
        </authorList>
    </citation>
    <scope>NUCLEOTIDE SEQUENCE [LARGE SCALE GENOMIC DNA]</scope>
    <source>
        <strain evidence="5">cv. Stackhouse</strain>
    </source>
</reference>
<dbReference type="KEGG" id="ccp:CHC_T00006403001"/>